<dbReference type="PATRIC" id="fig|1123269.5.peg.3239"/>
<keyword evidence="2" id="KW-1185">Reference proteome</keyword>
<accession>W0AEP9</accession>
<protein>
    <submittedName>
        <fullName evidence="1">Uncharacterized protein</fullName>
    </submittedName>
</protein>
<gene>
    <name evidence="1" type="ORF">NX02_16540</name>
</gene>
<evidence type="ECO:0000313" key="2">
    <source>
        <dbReference type="Proteomes" id="UP000018851"/>
    </source>
</evidence>
<reference evidence="1 2" key="1">
    <citation type="submission" date="2013-07" db="EMBL/GenBank/DDBJ databases">
        <title>Completed genome of Sphingomonas sanxanigenens NX02.</title>
        <authorList>
            <person name="Ma T."/>
            <person name="Huang H."/>
            <person name="Wu M."/>
            <person name="Li X."/>
            <person name="Li G."/>
        </authorList>
    </citation>
    <scope>NUCLEOTIDE SEQUENCE [LARGE SCALE GENOMIC DNA]</scope>
    <source>
        <strain evidence="1 2">NX02</strain>
    </source>
</reference>
<evidence type="ECO:0000313" key="1">
    <source>
        <dbReference type="EMBL" id="AHE54987.1"/>
    </source>
</evidence>
<dbReference type="STRING" id="1123269.NX02_16540"/>
<dbReference type="AlphaFoldDB" id="W0AEP9"/>
<dbReference type="HOGENOM" id="CLU_1401675_0_0_5"/>
<dbReference type="EMBL" id="CP006644">
    <property type="protein sequence ID" value="AHE54987.1"/>
    <property type="molecule type" value="Genomic_DNA"/>
</dbReference>
<proteinExistence type="predicted"/>
<sequence>MLLPALLLVMQAQAAAASPAYPEDAVLAAFKGACTSLESAATADAAIRAAGWERFTPDPDSPFGELVAFGKSVPLPHEGGEYRRTVAGRPLELALSAVDNGEEGITVGCRVYDMTADAPLSDAAVRRFGGEGFRKTDIPEVFLSYIWEPGVVARDHSKTQIGFVPKGSEVAAQLHVVGVSLMAQRINAKGSGTE</sequence>
<dbReference type="RefSeq" id="WP_025293183.1">
    <property type="nucleotide sequence ID" value="NZ_CP006644.1"/>
</dbReference>
<name>W0AEP9_9SPHN</name>
<dbReference type="Proteomes" id="UP000018851">
    <property type="component" value="Chromosome"/>
</dbReference>
<organism evidence="1 2">
    <name type="scientific">Sphingomonas sanxanigenens DSM 19645 = NX02</name>
    <dbReference type="NCBI Taxonomy" id="1123269"/>
    <lineage>
        <taxon>Bacteria</taxon>
        <taxon>Pseudomonadati</taxon>
        <taxon>Pseudomonadota</taxon>
        <taxon>Alphaproteobacteria</taxon>
        <taxon>Sphingomonadales</taxon>
        <taxon>Sphingomonadaceae</taxon>
        <taxon>Sphingomonas</taxon>
    </lineage>
</organism>
<dbReference type="eggNOG" id="ENOG5031B5Z">
    <property type="taxonomic scope" value="Bacteria"/>
</dbReference>
<dbReference type="KEGG" id="ssan:NX02_16540"/>
<dbReference type="OrthoDB" id="333076at2"/>